<accession>A0A1G1ZBG4</accession>
<evidence type="ECO:0000256" key="2">
    <source>
        <dbReference type="SAM" id="SignalP"/>
    </source>
</evidence>
<evidence type="ECO:0008006" key="5">
    <source>
        <dbReference type="Google" id="ProtNLM"/>
    </source>
</evidence>
<name>A0A1G1ZBG4_9BACT</name>
<dbReference type="EMBL" id="MHJB01000016">
    <property type="protein sequence ID" value="OGY61200.1"/>
    <property type="molecule type" value="Genomic_DNA"/>
</dbReference>
<dbReference type="STRING" id="1797693.A3F99_02860"/>
<evidence type="ECO:0000256" key="1">
    <source>
        <dbReference type="SAM" id="Coils"/>
    </source>
</evidence>
<feature type="coiled-coil region" evidence="1">
    <location>
        <begin position="49"/>
        <end position="128"/>
    </location>
</feature>
<gene>
    <name evidence="3" type="ORF">A3F99_02860</name>
</gene>
<feature type="signal peptide" evidence="2">
    <location>
        <begin position="1"/>
        <end position="20"/>
    </location>
</feature>
<comment type="caution">
    <text evidence="3">The sequence shown here is derived from an EMBL/GenBank/DDBJ whole genome shotgun (WGS) entry which is preliminary data.</text>
</comment>
<dbReference type="SUPFAM" id="SSF58113">
    <property type="entry name" value="Apolipoprotein A-I"/>
    <property type="match status" value="1"/>
</dbReference>
<evidence type="ECO:0000313" key="3">
    <source>
        <dbReference type="EMBL" id="OGY61200.1"/>
    </source>
</evidence>
<dbReference type="AlphaFoldDB" id="A0A1G1ZBG4"/>
<evidence type="ECO:0000313" key="4">
    <source>
        <dbReference type="Proteomes" id="UP000176571"/>
    </source>
</evidence>
<organism evidence="3 4">
    <name type="scientific">Candidatus Colwellbacteria bacterium RIFCSPLOWO2_12_FULL_43_11</name>
    <dbReference type="NCBI Taxonomy" id="1797693"/>
    <lineage>
        <taxon>Bacteria</taxon>
        <taxon>Candidatus Colwelliibacteriota</taxon>
    </lineage>
</organism>
<reference evidence="3 4" key="1">
    <citation type="journal article" date="2016" name="Nat. Commun.">
        <title>Thousands of microbial genomes shed light on interconnected biogeochemical processes in an aquifer system.</title>
        <authorList>
            <person name="Anantharaman K."/>
            <person name="Brown C.T."/>
            <person name="Hug L.A."/>
            <person name="Sharon I."/>
            <person name="Castelle C.J."/>
            <person name="Probst A.J."/>
            <person name="Thomas B.C."/>
            <person name="Singh A."/>
            <person name="Wilkins M.J."/>
            <person name="Karaoz U."/>
            <person name="Brodie E.L."/>
            <person name="Williams K.H."/>
            <person name="Hubbard S.S."/>
            <person name="Banfield J.F."/>
        </authorList>
    </citation>
    <scope>NUCLEOTIDE SEQUENCE [LARGE SCALE GENOMIC DNA]</scope>
</reference>
<keyword evidence="2" id="KW-0732">Signal</keyword>
<feature type="chain" id="PRO_5009581777" description="DUF5667 domain-containing protein" evidence="2">
    <location>
        <begin position="21"/>
        <end position="224"/>
    </location>
</feature>
<proteinExistence type="predicted"/>
<protein>
    <recommendedName>
        <fullName evidence="5">DUF5667 domain-containing protein</fullName>
    </recommendedName>
</protein>
<sequence>MKKLLIYSFLAVFLAFPVSAQTGTTTGNTLETDRERVRSEIMEMRDDFKTRMDAEKAELQGEIQDKREALRAQLQKVKDERRREVVERIDVRLDELNARMLDHFSNVLDRLEDVLERIASRADKAEGRGLDVSTVRTAITDALSSITSARSAVQVQAGNTCIVTVTTENNLRVDIGKARKCLHDNLTVVREAVKAAKEAVRKAATTLAQIPRVDEDSTSPSQEQ</sequence>
<dbReference type="Proteomes" id="UP000176571">
    <property type="component" value="Unassembled WGS sequence"/>
</dbReference>
<keyword evidence="1" id="KW-0175">Coiled coil</keyword>